<keyword evidence="2" id="KW-0813">Transport</keyword>
<reference evidence="13" key="1">
    <citation type="submission" date="2020-10" db="EMBL/GenBank/DDBJ databases">
        <authorList>
            <person name="Gilroy R."/>
        </authorList>
    </citation>
    <scope>NUCLEOTIDE SEQUENCE</scope>
    <source>
        <strain evidence="13">1063</strain>
    </source>
</reference>
<evidence type="ECO:0000259" key="12">
    <source>
        <dbReference type="PROSITE" id="PS50893"/>
    </source>
</evidence>
<dbReference type="GO" id="GO:0098796">
    <property type="term" value="C:membrane protein complex"/>
    <property type="evidence" value="ECO:0007669"/>
    <property type="project" value="UniProtKB-ARBA"/>
</dbReference>
<feature type="transmembrane region" description="Helical" evidence="11">
    <location>
        <begin position="929"/>
        <end position="958"/>
    </location>
</feature>
<dbReference type="PANTHER" id="PTHR42798:SF6">
    <property type="entry name" value="CELL DIVISION ATP-BINDING PROTEIN FTSE"/>
    <property type="match status" value="1"/>
</dbReference>
<dbReference type="PANTHER" id="PTHR42798">
    <property type="entry name" value="LIPOPROTEIN-RELEASING SYSTEM ATP-BINDING PROTEIN LOLD"/>
    <property type="match status" value="1"/>
</dbReference>
<evidence type="ECO:0000256" key="1">
    <source>
        <dbReference type="ARBA" id="ARBA00004429"/>
    </source>
</evidence>
<evidence type="ECO:0000256" key="11">
    <source>
        <dbReference type="SAM" id="Phobius"/>
    </source>
</evidence>
<evidence type="ECO:0000256" key="7">
    <source>
        <dbReference type="ARBA" id="ARBA00022989"/>
    </source>
</evidence>
<proteinExistence type="inferred from homology"/>
<dbReference type="PROSITE" id="PS50893">
    <property type="entry name" value="ABC_TRANSPORTER_2"/>
    <property type="match status" value="1"/>
</dbReference>
<feature type="compositionally biased region" description="Low complexity" evidence="10">
    <location>
        <begin position="290"/>
        <end position="314"/>
    </location>
</feature>
<accession>A0A9D1L1Q1</accession>
<dbReference type="Gene3D" id="3.40.50.300">
    <property type="entry name" value="P-loop containing nucleotide triphosphate hydrolases"/>
    <property type="match status" value="1"/>
</dbReference>
<dbReference type="PROSITE" id="PS00211">
    <property type="entry name" value="ABC_TRANSPORTER_1"/>
    <property type="match status" value="1"/>
</dbReference>
<feature type="transmembrane region" description="Helical" evidence="11">
    <location>
        <begin position="387"/>
        <end position="406"/>
    </location>
</feature>
<reference evidence="13" key="2">
    <citation type="journal article" date="2021" name="PeerJ">
        <title>Extensive microbial diversity within the chicken gut microbiome revealed by metagenomics and culture.</title>
        <authorList>
            <person name="Gilroy R."/>
            <person name="Ravi A."/>
            <person name="Getino M."/>
            <person name="Pursley I."/>
            <person name="Horton D.L."/>
            <person name="Alikhan N.F."/>
            <person name="Baker D."/>
            <person name="Gharbi K."/>
            <person name="Hall N."/>
            <person name="Watson M."/>
            <person name="Adriaenssens E.M."/>
            <person name="Foster-Nyarko E."/>
            <person name="Jarju S."/>
            <person name="Secka A."/>
            <person name="Antonio M."/>
            <person name="Oren A."/>
            <person name="Chaudhuri R.R."/>
            <person name="La Ragione R."/>
            <person name="Hildebrand F."/>
            <person name="Pallen M.J."/>
        </authorList>
    </citation>
    <scope>NUCLEOTIDE SEQUENCE</scope>
    <source>
        <strain evidence="13">1063</strain>
    </source>
</reference>
<dbReference type="InterPro" id="IPR003593">
    <property type="entry name" value="AAA+_ATPase"/>
</dbReference>
<evidence type="ECO:0000256" key="4">
    <source>
        <dbReference type="ARBA" id="ARBA00022692"/>
    </source>
</evidence>
<evidence type="ECO:0000256" key="2">
    <source>
        <dbReference type="ARBA" id="ARBA00022448"/>
    </source>
</evidence>
<name>A0A9D1L1Q1_9FIRM</name>
<dbReference type="InterPro" id="IPR003838">
    <property type="entry name" value="ABC3_permease_C"/>
</dbReference>
<dbReference type="InterPro" id="IPR017871">
    <property type="entry name" value="ABC_transporter-like_CS"/>
</dbReference>
<keyword evidence="4 11" id="KW-0812">Transmembrane</keyword>
<evidence type="ECO:0000313" key="13">
    <source>
        <dbReference type="EMBL" id="HIU21714.1"/>
    </source>
</evidence>
<organism evidence="13 14">
    <name type="scientific">Candidatus Limadaptatus stercorigallinarum</name>
    <dbReference type="NCBI Taxonomy" id="2840845"/>
    <lineage>
        <taxon>Bacteria</taxon>
        <taxon>Bacillati</taxon>
        <taxon>Bacillota</taxon>
        <taxon>Clostridia</taxon>
        <taxon>Eubacteriales</taxon>
        <taxon>Candidatus Limadaptatus</taxon>
    </lineage>
</organism>
<evidence type="ECO:0000313" key="14">
    <source>
        <dbReference type="Proteomes" id="UP000824088"/>
    </source>
</evidence>
<comment type="similarity">
    <text evidence="9">Belongs to the ABC transporter superfamily. Macrolide exporter (TC 3.A.1.122) family.</text>
</comment>
<feature type="compositionally biased region" description="Basic residues" evidence="10">
    <location>
        <begin position="272"/>
        <end position="283"/>
    </location>
</feature>
<keyword evidence="7 11" id="KW-1133">Transmembrane helix</keyword>
<dbReference type="GO" id="GO:0022857">
    <property type="term" value="F:transmembrane transporter activity"/>
    <property type="evidence" value="ECO:0007669"/>
    <property type="project" value="UniProtKB-ARBA"/>
</dbReference>
<evidence type="ECO:0000256" key="9">
    <source>
        <dbReference type="ARBA" id="ARBA00038388"/>
    </source>
</evidence>
<dbReference type="Pfam" id="PF02687">
    <property type="entry name" value="FtsX"/>
    <property type="match status" value="1"/>
</dbReference>
<dbReference type="SMART" id="SM00382">
    <property type="entry name" value="AAA"/>
    <property type="match status" value="1"/>
</dbReference>
<dbReference type="Pfam" id="PF00005">
    <property type="entry name" value="ABC_tran"/>
    <property type="match status" value="1"/>
</dbReference>
<dbReference type="Proteomes" id="UP000824088">
    <property type="component" value="Unassembled WGS sequence"/>
</dbReference>
<dbReference type="CDD" id="cd03255">
    <property type="entry name" value="ABC_MJ0796_LolCDE_FtsE"/>
    <property type="match status" value="1"/>
</dbReference>
<sequence length="1065" mass="115204">MLKLVNIVKDYRMADSVVHAVKGVNLNFRKSEFVSILGPSGCGKTTLLNIIGGLDQYTDGDLIINDRSTKEFKSRDWDAYRNRSIGFVFQSYNLIPHLNVLQNVELALTISGVSRSKKKKLATEALERVGLGGQLKKKPNQMSGGQMQRVAIARAIVNNPEIILADEPTGALDTKTSEQVMDLLQEIADNRLVIMVTHNPELAQRYSTRIIELMDGEVIADSNPYDGMPTVLSPVSAMSDDGVTPIEEYIAESDLPSAQTEEVPPVEEKPKKSSKSKKGKKDKKQPAIDEATTTTEEAENIAAAAPSAAVLTAEQSSGAAEKTPADNTSEGGSDEKFVAVVSPEKPIKVKKRSGKPKKEKKERTSMSFFTALSLSARNLVAKRTRTFLTAFAGSIGIIGIALVLSLSNGFDLYMNDLEESILSSMPLTVNSMALDIDVDSLMNMEMESGDGEQFPDTDYVTPYSPSGLMGLEGIDFGLNVITDEYMDYVQKIPEELPGTLNAIRYTYAVNMPVLVKTGDGSSNSDYNLVSSGSSSILGDAMSSMGMSSSPIGWQQLLWDTFMLEQFDVIAGGYPGTEEANAVLGESYADGDTYDGDKAHSAVLVINSYNMIDYSILEALGLTVEKDADGNYLPINFDDIIGTELVVVSNNNYYNTDNVGWADTDSDGENDTFNRASINEDYASYYDDADNVKVKIVGVLRVKSGILTPLLSNGVAYTEDLTQLCLEKAADSEIVKLQEQNSDRNILTGQQFSFDFSQIVSLLETFGLSESTIVPQLVEMLLEADFSSLGAMGSILQSFIDSLTPEQIEALRSCRTISALWEEIKEITGISESLIRAFLPNMDIEIPGTGMTLSGQSVLALIDSSYQNVMQALGGDDTPTGAYIYPTTFEAKDQICAYLDVWNQENPSMSVTYTDYAGTISDLLAQVVDIVSYILIAFAAISLVVSSVMIAIITYVSVLERTTEIGVLRSIGARKLDISNLFNAETGIIGAAAGILGVFLAWIIDFPINAWIASLNPQAPTDFAVLNPLHALLLVALSIVLTVLSGLIPAIAAARKDPVKALRASG</sequence>
<dbReference type="InterPro" id="IPR027417">
    <property type="entry name" value="P-loop_NTPase"/>
</dbReference>
<keyword evidence="5" id="KW-0547">Nucleotide-binding</keyword>
<evidence type="ECO:0000256" key="6">
    <source>
        <dbReference type="ARBA" id="ARBA00022840"/>
    </source>
</evidence>
<evidence type="ECO:0000256" key="3">
    <source>
        <dbReference type="ARBA" id="ARBA00022475"/>
    </source>
</evidence>
<dbReference type="GO" id="GO:0005886">
    <property type="term" value="C:plasma membrane"/>
    <property type="evidence" value="ECO:0007669"/>
    <property type="project" value="UniProtKB-SubCell"/>
</dbReference>
<evidence type="ECO:0000256" key="8">
    <source>
        <dbReference type="ARBA" id="ARBA00023136"/>
    </source>
</evidence>
<feature type="region of interest" description="Disordered" evidence="10">
    <location>
        <begin position="252"/>
        <end position="339"/>
    </location>
</feature>
<comment type="caution">
    <text evidence="13">The sequence shown here is derived from an EMBL/GenBank/DDBJ whole genome shotgun (WGS) entry which is preliminary data.</text>
</comment>
<evidence type="ECO:0000256" key="5">
    <source>
        <dbReference type="ARBA" id="ARBA00022741"/>
    </source>
</evidence>
<dbReference type="InterPro" id="IPR017911">
    <property type="entry name" value="MacB-like_ATP-bd"/>
</dbReference>
<dbReference type="InterPro" id="IPR003439">
    <property type="entry name" value="ABC_transporter-like_ATP-bd"/>
</dbReference>
<dbReference type="GO" id="GO:0005524">
    <property type="term" value="F:ATP binding"/>
    <property type="evidence" value="ECO:0007669"/>
    <property type="project" value="UniProtKB-KW"/>
</dbReference>
<feature type="domain" description="ABC transporter" evidence="12">
    <location>
        <begin position="2"/>
        <end position="240"/>
    </location>
</feature>
<dbReference type="FunFam" id="3.40.50.300:FF:000032">
    <property type="entry name" value="Export ABC transporter ATP-binding protein"/>
    <property type="match status" value="1"/>
</dbReference>
<dbReference type="AlphaFoldDB" id="A0A9D1L1Q1"/>
<dbReference type="GO" id="GO:0016887">
    <property type="term" value="F:ATP hydrolysis activity"/>
    <property type="evidence" value="ECO:0007669"/>
    <property type="project" value="InterPro"/>
</dbReference>
<keyword evidence="6 13" id="KW-0067">ATP-binding</keyword>
<dbReference type="SUPFAM" id="SSF52540">
    <property type="entry name" value="P-loop containing nucleoside triphosphate hydrolases"/>
    <property type="match status" value="1"/>
</dbReference>
<feature type="transmembrane region" description="Helical" evidence="11">
    <location>
        <begin position="979"/>
        <end position="1003"/>
    </location>
</feature>
<evidence type="ECO:0000256" key="10">
    <source>
        <dbReference type="SAM" id="MobiDB-lite"/>
    </source>
</evidence>
<feature type="transmembrane region" description="Helical" evidence="11">
    <location>
        <begin position="1030"/>
        <end position="1053"/>
    </location>
</feature>
<protein>
    <submittedName>
        <fullName evidence="13">ABC transporter ATP-binding protein/permease</fullName>
    </submittedName>
</protein>
<dbReference type="EMBL" id="DVMN01000103">
    <property type="protein sequence ID" value="HIU21714.1"/>
    <property type="molecule type" value="Genomic_DNA"/>
</dbReference>
<gene>
    <name evidence="13" type="ORF">IAD51_05750</name>
</gene>
<keyword evidence="3" id="KW-1003">Cell membrane</keyword>
<comment type="subcellular location">
    <subcellularLocation>
        <location evidence="1">Cell inner membrane</location>
        <topology evidence="1">Multi-pass membrane protein</topology>
    </subcellularLocation>
</comment>
<keyword evidence="8 11" id="KW-0472">Membrane</keyword>